<feature type="region of interest" description="Disordered" evidence="1">
    <location>
        <begin position="122"/>
        <end position="152"/>
    </location>
</feature>
<dbReference type="EMBL" id="CP011497">
    <property type="protein sequence ID" value="AKJ15625.1"/>
    <property type="molecule type" value="Genomic_DNA"/>
</dbReference>
<accession>A0ABN4GPI0</accession>
<proteinExistence type="predicted"/>
<evidence type="ECO:0000256" key="1">
    <source>
        <dbReference type="SAM" id="MobiDB-lite"/>
    </source>
</evidence>
<dbReference type="Proteomes" id="UP000035366">
    <property type="component" value="Chromosome"/>
</dbReference>
<feature type="compositionally biased region" description="Basic residues" evidence="1">
    <location>
        <begin position="140"/>
        <end position="152"/>
    </location>
</feature>
<feature type="compositionally biased region" description="Low complexity" evidence="1">
    <location>
        <begin position="122"/>
        <end position="139"/>
    </location>
</feature>
<evidence type="ECO:0000313" key="3">
    <source>
        <dbReference type="Proteomes" id="UP000035366"/>
    </source>
</evidence>
<gene>
    <name evidence="2" type="ORF">ABB07_37855</name>
</gene>
<keyword evidence="3" id="KW-1185">Reference proteome</keyword>
<protein>
    <recommendedName>
        <fullName evidence="4">Amidohydrolase-related domain-containing protein</fullName>
    </recommendedName>
</protein>
<sequence>MCTPFGESSTGYGRLVPGSEVDTVALGLPDGSVLAGVGVAEGPRVGTEVGVTEFPEVMVEGPFWELLVGRGPAVRGGAVGVGEADGVGGVAEAAAGVVGPVAGGGARGTVRDGCGRCAVSGSARRAASAQDAPTPAAARSSRRRVAARRIAS</sequence>
<name>A0ABN4GPI0_9ACTN</name>
<evidence type="ECO:0008006" key="4">
    <source>
        <dbReference type="Google" id="ProtNLM"/>
    </source>
</evidence>
<evidence type="ECO:0000313" key="2">
    <source>
        <dbReference type="EMBL" id="AKJ15625.1"/>
    </source>
</evidence>
<reference evidence="2 3" key="1">
    <citation type="journal article" date="2015" name="ISME J.">
        <title>Draft Genome Sequence of Streptomyces incarnatus NRRL8089, which Produces the Nucleoside Antibiotic Sinefungin.</title>
        <authorList>
            <person name="Oshima K."/>
            <person name="Hattori M."/>
            <person name="Shimizu H."/>
            <person name="Fukuda K."/>
            <person name="Nemoto M."/>
            <person name="Inagaki K."/>
            <person name="Tamura T."/>
        </authorList>
    </citation>
    <scope>NUCLEOTIDE SEQUENCE [LARGE SCALE GENOMIC DNA]</scope>
    <source>
        <strain evidence="2 3">NRRL 8089</strain>
    </source>
</reference>
<organism evidence="2 3">
    <name type="scientific">Streptomyces incarnatus</name>
    <dbReference type="NCBI Taxonomy" id="665007"/>
    <lineage>
        <taxon>Bacteria</taxon>
        <taxon>Bacillati</taxon>
        <taxon>Actinomycetota</taxon>
        <taxon>Actinomycetes</taxon>
        <taxon>Kitasatosporales</taxon>
        <taxon>Streptomycetaceae</taxon>
        <taxon>Streptomyces</taxon>
    </lineage>
</organism>